<reference evidence="1 2" key="1">
    <citation type="submission" date="2023-03" db="EMBL/GenBank/DDBJ databases">
        <title>High recombination rates correlate with genetic variation in Cardiocondyla obscurior ants.</title>
        <authorList>
            <person name="Errbii M."/>
        </authorList>
    </citation>
    <scope>NUCLEOTIDE SEQUENCE [LARGE SCALE GENOMIC DNA]</scope>
    <source>
        <strain evidence="1">Alpha-2009</strain>
        <tissue evidence="1">Whole body</tissue>
    </source>
</reference>
<evidence type="ECO:0008006" key="3">
    <source>
        <dbReference type="Google" id="ProtNLM"/>
    </source>
</evidence>
<gene>
    <name evidence="1" type="ORF">PUN28_005036</name>
</gene>
<dbReference type="Proteomes" id="UP001430953">
    <property type="component" value="Unassembled WGS sequence"/>
</dbReference>
<accession>A0AAW2GGJ9</accession>
<proteinExistence type="predicted"/>
<name>A0AAW2GGJ9_9HYME</name>
<comment type="caution">
    <text evidence="1">The sequence shown here is derived from an EMBL/GenBank/DDBJ whole genome shotgun (WGS) entry which is preliminary data.</text>
</comment>
<organism evidence="1 2">
    <name type="scientific">Cardiocondyla obscurior</name>
    <dbReference type="NCBI Taxonomy" id="286306"/>
    <lineage>
        <taxon>Eukaryota</taxon>
        <taxon>Metazoa</taxon>
        <taxon>Ecdysozoa</taxon>
        <taxon>Arthropoda</taxon>
        <taxon>Hexapoda</taxon>
        <taxon>Insecta</taxon>
        <taxon>Pterygota</taxon>
        <taxon>Neoptera</taxon>
        <taxon>Endopterygota</taxon>
        <taxon>Hymenoptera</taxon>
        <taxon>Apocrita</taxon>
        <taxon>Aculeata</taxon>
        <taxon>Formicoidea</taxon>
        <taxon>Formicidae</taxon>
        <taxon>Myrmicinae</taxon>
        <taxon>Cardiocondyla</taxon>
    </lineage>
</organism>
<keyword evidence="2" id="KW-1185">Reference proteome</keyword>
<protein>
    <recommendedName>
        <fullName evidence="3">Ribosomal protein L20</fullName>
    </recommendedName>
</protein>
<evidence type="ECO:0000313" key="1">
    <source>
        <dbReference type="EMBL" id="KAL0126362.1"/>
    </source>
</evidence>
<dbReference type="EMBL" id="JADYXP020000004">
    <property type="protein sequence ID" value="KAL0126362.1"/>
    <property type="molecule type" value="Genomic_DNA"/>
</dbReference>
<sequence>MLDPLSRENWYRVVHKNIQGLLSIKYVPKAATKAKSRWRYICKRNSARDIVTWYTMRHFVLKKRDPRLSRKYFSRYWHVSLSKVQNYNLKNMHVYVPLILKIAIFFFTKHVAVNKCIESLNGKSILVNISDCGLVFFTSMGEKSTRLK</sequence>
<evidence type="ECO:0000313" key="2">
    <source>
        <dbReference type="Proteomes" id="UP001430953"/>
    </source>
</evidence>
<dbReference type="AlphaFoldDB" id="A0AAW2GGJ9"/>